<reference evidence="2" key="1">
    <citation type="submission" date="2021-06" db="EMBL/GenBank/DDBJ databases">
        <authorList>
            <person name="Kallberg Y."/>
            <person name="Tangrot J."/>
            <person name="Rosling A."/>
        </authorList>
    </citation>
    <scope>NUCLEOTIDE SEQUENCE</scope>
    <source>
        <strain evidence="2">87-6 pot B 2015</strain>
    </source>
</reference>
<protein>
    <submittedName>
        <fullName evidence="2">6011_t:CDS:1</fullName>
    </submittedName>
</protein>
<evidence type="ECO:0000313" key="3">
    <source>
        <dbReference type="Proteomes" id="UP000789375"/>
    </source>
</evidence>
<dbReference type="Gene3D" id="3.40.50.1820">
    <property type="entry name" value="alpha/beta hydrolase"/>
    <property type="match status" value="1"/>
</dbReference>
<organism evidence="2 3">
    <name type="scientific">Funneliformis mosseae</name>
    <name type="common">Endomycorrhizal fungus</name>
    <name type="synonym">Glomus mosseae</name>
    <dbReference type="NCBI Taxonomy" id="27381"/>
    <lineage>
        <taxon>Eukaryota</taxon>
        <taxon>Fungi</taxon>
        <taxon>Fungi incertae sedis</taxon>
        <taxon>Mucoromycota</taxon>
        <taxon>Glomeromycotina</taxon>
        <taxon>Glomeromycetes</taxon>
        <taxon>Glomerales</taxon>
        <taxon>Glomeraceae</taxon>
        <taxon>Funneliformis</taxon>
    </lineage>
</organism>
<comment type="caution">
    <text evidence="2">The sequence shown here is derived from an EMBL/GenBank/DDBJ whole genome shotgun (WGS) entry which is preliminary data.</text>
</comment>
<keyword evidence="1" id="KW-0732">Signal</keyword>
<gene>
    <name evidence="2" type="ORF">FMOSSE_LOCUS14180</name>
</gene>
<dbReference type="SUPFAM" id="SSF53474">
    <property type="entry name" value="alpha/beta-Hydrolases"/>
    <property type="match status" value="1"/>
</dbReference>
<dbReference type="Proteomes" id="UP000789375">
    <property type="component" value="Unassembled WGS sequence"/>
</dbReference>
<evidence type="ECO:0000256" key="1">
    <source>
        <dbReference type="SAM" id="SignalP"/>
    </source>
</evidence>
<sequence length="221" mass="24916">MNLITSLTLLRYFFVAVIAQVPIYTFPVKTYNYYVSGGNGVQLYVEEKGNPEMTTIVFTNGWDCRGLSRSGKLNGSLKLHGNDLAAVVAKVKPNKSNKKIFLVGWSYGFDGFSTIVDAYTKFTDYRSTKPLSDELSSFMLGQTVLVSNEYRKNSVIDLSNFFSKPKHSNLKVQDRIIPLNDSCYASLSKYRGKIVYDCGHSLAWEVAKTFNWDISKFVSKV</sequence>
<keyword evidence="3" id="KW-1185">Reference proteome</keyword>
<evidence type="ECO:0000313" key="2">
    <source>
        <dbReference type="EMBL" id="CAG8708588.1"/>
    </source>
</evidence>
<proteinExistence type="predicted"/>
<dbReference type="EMBL" id="CAJVPP010010108">
    <property type="protein sequence ID" value="CAG8708588.1"/>
    <property type="molecule type" value="Genomic_DNA"/>
</dbReference>
<feature type="chain" id="PRO_5040379168" evidence="1">
    <location>
        <begin position="20"/>
        <end position="221"/>
    </location>
</feature>
<dbReference type="AlphaFoldDB" id="A0A9N9HVW3"/>
<accession>A0A9N9HVW3</accession>
<dbReference type="InterPro" id="IPR029058">
    <property type="entry name" value="AB_hydrolase_fold"/>
</dbReference>
<feature type="signal peptide" evidence="1">
    <location>
        <begin position="1"/>
        <end position="19"/>
    </location>
</feature>
<name>A0A9N9HVW3_FUNMO</name>